<evidence type="ECO:0000313" key="4">
    <source>
        <dbReference type="Ensembl" id="ENSGALP00010029178.1"/>
    </source>
</evidence>
<comment type="similarity">
    <text evidence="1">Belongs to the FAM178 family.</text>
</comment>
<feature type="domain" description="Coiled-coil SMC6 And NSE5 INteracting (CANIN)" evidence="3">
    <location>
        <begin position="97"/>
        <end position="382"/>
    </location>
</feature>
<evidence type="ECO:0000259" key="3">
    <source>
        <dbReference type="Pfam" id="PF14816"/>
    </source>
</evidence>
<dbReference type="InterPro" id="IPR044276">
    <property type="entry name" value="CANIN_dom"/>
</dbReference>
<dbReference type="PANTHER" id="PTHR16046:SF11">
    <property type="entry name" value="PROTEIN FAM178B"/>
    <property type="match status" value="1"/>
</dbReference>
<sequence length="569" mass="62126">MEPRSARQGPSRARRPRASPRRSAQQGSATRSPRSAVQPSSATESRTVLQRAGDVATTSSSDSEEELIPLKELLACSGRSSPAEHGEVACPQPDPLANSLDALLLEKREQCPASAAQASLTQADVDSGSPQESSDEDTQLLEEQRAFLSHFNVKLLTFPTTHPGEPIFHACPLPPPTLDTHRLQPRSVLEQNFLCASPAGQVAFVHDGYLNLLYNTTSACPLPVLRWLFQLTSIWPDRTNAFRTLWEMWMRSDDEPWCPTLQDIGQAFAYMGADLEALRCRRLLPPELCPMDTRLDPSLSQEQGNLSAADTLALVTQLGDICKLLTVCVVACPCRYPDRARRELVTLLCFLSLDHALCCQPLPDLWHLLHCLLEGIVAWKEQGAPQAPEPLCHGPTAGEGTVHRAVPWGAGRGGCSPPGAHPAVPECPLTQRSHSCRRWSSSWRNPGRTACSSPLTPMQWTSSRRWVLPFRGCHPQEVPPTPLVTPLSPQSCYLSRSLLYLADVVVGAERPQDEQRVCANPGGCRGVPTHPLPPSLCPRRDTYSGSAPSWSSTLGRGCVRTWGSSTAPS</sequence>
<dbReference type="InterPro" id="IPR026161">
    <property type="entry name" value="FAM178"/>
</dbReference>
<dbReference type="OrthoDB" id="6158547at2759"/>
<evidence type="ECO:0000256" key="2">
    <source>
        <dbReference type="SAM" id="MobiDB-lite"/>
    </source>
</evidence>
<accession>A0A8V0ZE96</accession>
<dbReference type="GeneTree" id="ENSGT00530000064017"/>
<dbReference type="PANTHER" id="PTHR16046">
    <property type="entry name" value="SMC5-SMC6 COMPLEX LOCALIZATION FACTOR 2"/>
    <property type="match status" value="1"/>
</dbReference>
<proteinExistence type="inferred from homology"/>
<feature type="compositionally biased region" description="Low complexity" evidence="2">
    <location>
        <begin position="1"/>
        <end position="11"/>
    </location>
</feature>
<organism evidence="4 5">
    <name type="scientific">Gallus gallus</name>
    <name type="common">Chicken</name>
    <dbReference type="NCBI Taxonomy" id="9031"/>
    <lineage>
        <taxon>Eukaryota</taxon>
        <taxon>Metazoa</taxon>
        <taxon>Chordata</taxon>
        <taxon>Craniata</taxon>
        <taxon>Vertebrata</taxon>
        <taxon>Euteleostomi</taxon>
        <taxon>Archelosauria</taxon>
        <taxon>Archosauria</taxon>
        <taxon>Dinosauria</taxon>
        <taxon>Saurischia</taxon>
        <taxon>Theropoda</taxon>
        <taxon>Coelurosauria</taxon>
        <taxon>Aves</taxon>
        <taxon>Neognathae</taxon>
        <taxon>Galloanserae</taxon>
        <taxon>Galliformes</taxon>
        <taxon>Phasianidae</taxon>
        <taxon>Phasianinae</taxon>
        <taxon>Gallus</taxon>
    </lineage>
</organism>
<dbReference type="AlphaFoldDB" id="A0A8V0ZE96"/>
<feature type="compositionally biased region" description="Polar residues" evidence="2">
    <location>
        <begin position="116"/>
        <end position="132"/>
    </location>
</feature>
<name>A0A8V0ZE96_CHICK</name>
<dbReference type="GlyGen" id="A0A8V0ZE96">
    <property type="glycosylation" value="1 site"/>
</dbReference>
<evidence type="ECO:0000313" key="5">
    <source>
        <dbReference type="Proteomes" id="UP000000539"/>
    </source>
</evidence>
<evidence type="ECO:0000256" key="1">
    <source>
        <dbReference type="ARBA" id="ARBA00010311"/>
    </source>
</evidence>
<dbReference type="Pfam" id="PF14816">
    <property type="entry name" value="CANIN"/>
    <property type="match status" value="1"/>
</dbReference>
<feature type="region of interest" description="Disordered" evidence="2">
    <location>
        <begin position="1"/>
        <end position="68"/>
    </location>
</feature>
<dbReference type="Proteomes" id="UP000000539">
    <property type="component" value="Chromosome 22"/>
</dbReference>
<dbReference type="Ensembl" id="ENSGALT00010049358.1">
    <property type="protein sequence ID" value="ENSGALP00010029178.1"/>
    <property type="gene ID" value="ENSGALG00010020414.1"/>
</dbReference>
<keyword evidence="5" id="KW-1185">Reference proteome</keyword>
<reference evidence="4" key="3">
    <citation type="submission" date="2025-09" db="UniProtKB">
        <authorList>
            <consortium name="Ensembl"/>
        </authorList>
    </citation>
    <scope>IDENTIFICATION</scope>
    <source>
        <strain evidence="4">broiler</strain>
    </source>
</reference>
<protein>
    <submittedName>
        <fullName evidence="4">Family with sequence similarity 178 member B</fullName>
    </submittedName>
</protein>
<reference evidence="4" key="1">
    <citation type="submission" date="2020-11" db="EMBL/GenBank/DDBJ databases">
        <title>Gallus gallus (Chicken) genome, bGalGal1, GRCg7b, maternal haplotype autosomes + Z &amp; W.</title>
        <authorList>
            <person name="Warren W."/>
            <person name="Formenti G."/>
            <person name="Fedrigo O."/>
            <person name="Haase B."/>
            <person name="Mountcastle J."/>
            <person name="Balacco J."/>
            <person name="Tracey A."/>
            <person name="Schneider V."/>
            <person name="Okimoto R."/>
            <person name="Cheng H."/>
            <person name="Hawken R."/>
            <person name="Howe K."/>
            <person name="Jarvis E.D."/>
        </authorList>
    </citation>
    <scope>NUCLEOTIDE SEQUENCE [LARGE SCALE GENOMIC DNA]</scope>
    <source>
        <strain evidence="4">Broiler</strain>
    </source>
</reference>
<gene>
    <name evidence="4" type="primary">FAM178B</name>
</gene>
<feature type="compositionally biased region" description="Polar residues" evidence="2">
    <location>
        <begin position="27"/>
        <end position="48"/>
    </location>
</feature>
<feature type="region of interest" description="Disordered" evidence="2">
    <location>
        <begin position="115"/>
        <end position="138"/>
    </location>
</feature>
<reference evidence="4" key="2">
    <citation type="submission" date="2025-08" db="UniProtKB">
        <authorList>
            <consortium name="Ensembl"/>
        </authorList>
    </citation>
    <scope>IDENTIFICATION</scope>
    <source>
        <strain evidence="4">broiler</strain>
    </source>
</reference>